<keyword evidence="3" id="KW-1185">Reference proteome</keyword>
<dbReference type="EMBL" id="CP043505">
    <property type="protein sequence ID" value="QEO14062.1"/>
    <property type="molecule type" value="Genomic_DNA"/>
</dbReference>
<gene>
    <name evidence="2" type="ORF">FLP10_06220</name>
</gene>
<dbReference type="RefSeq" id="WP_149160084.1">
    <property type="nucleotide sequence ID" value="NZ_CP043505.1"/>
</dbReference>
<reference evidence="2 3" key="1">
    <citation type="submission" date="2019-09" db="EMBL/GenBank/DDBJ databases">
        <title>Genome sequencing of strain KACC 19306.</title>
        <authorList>
            <person name="Heo J."/>
            <person name="Kim S.-J."/>
            <person name="Kim J.-S."/>
            <person name="Hong S.-B."/>
            <person name="Kwon S.-W."/>
        </authorList>
    </citation>
    <scope>NUCLEOTIDE SEQUENCE [LARGE SCALE GENOMIC DNA]</scope>
    <source>
        <strain evidence="2 3">KACC 19306</strain>
    </source>
</reference>
<feature type="domain" description="SnoaL-like" evidence="1">
    <location>
        <begin position="21"/>
        <end position="129"/>
    </location>
</feature>
<dbReference type="Proteomes" id="UP000324678">
    <property type="component" value="Chromosome"/>
</dbReference>
<dbReference type="Pfam" id="PF13474">
    <property type="entry name" value="SnoaL_3"/>
    <property type="match status" value="1"/>
</dbReference>
<dbReference type="Gene3D" id="3.10.450.50">
    <property type="match status" value="1"/>
</dbReference>
<dbReference type="NCBIfam" id="TIGR02246">
    <property type="entry name" value="SgcJ/EcaC family oxidoreductase"/>
    <property type="match status" value="1"/>
</dbReference>
<organism evidence="2 3">
    <name type="scientific">Agromyces intestinalis</name>
    <dbReference type="NCBI Taxonomy" id="2592652"/>
    <lineage>
        <taxon>Bacteria</taxon>
        <taxon>Bacillati</taxon>
        <taxon>Actinomycetota</taxon>
        <taxon>Actinomycetes</taxon>
        <taxon>Micrococcales</taxon>
        <taxon>Microbacteriaceae</taxon>
        <taxon>Agromyces</taxon>
    </lineage>
</organism>
<protein>
    <submittedName>
        <fullName evidence="2">SgcJ/EcaC family oxidoreductase</fullName>
    </submittedName>
</protein>
<sequence>MTESQNFTAHHADEASDRVGVEAALARIRAAWDAGDATAYAAEFTPDATYVIFAGIVSIGRDEIREAHVPVFAKWQRGSRMSIRMLDLRFPTPDVAIAVTDGGIGTGARIPHDKVQTFVMVRDGETWSCASFQNTKKNRLFIAVNRRALDAAR</sequence>
<evidence type="ECO:0000313" key="2">
    <source>
        <dbReference type="EMBL" id="QEO14062.1"/>
    </source>
</evidence>
<dbReference type="InterPro" id="IPR032710">
    <property type="entry name" value="NTF2-like_dom_sf"/>
</dbReference>
<proteinExistence type="predicted"/>
<dbReference type="KEGG" id="ail:FLP10_06220"/>
<dbReference type="InterPro" id="IPR037401">
    <property type="entry name" value="SnoaL-like"/>
</dbReference>
<dbReference type="InterPro" id="IPR011944">
    <property type="entry name" value="Steroid_delta5-4_isomerase"/>
</dbReference>
<evidence type="ECO:0000313" key="3">
    <source>
        <dbReference type="Proteomes" id="UP000324678"/>
    </source>
</evidence>
<accession>A0A5C1YH16</accession>
<dbReference type="SUPFAM" id="SSF54427">
    <property type="entry name" value="NTF2-like"/>
    <property type="match status" value="1"/>
</dbReference>
<dbReference type="AlphaFoldDB" id="A0A5C1YH16"/>
<dbReference type="OrthoDB" id="2887901at2"/>
<name>A0A5C1YH16_9MICO</name>
<evidence type="ECO:0000259" key="1">
    <source>
        <dbReference type="Pfam" id="PF13474"/>
    </source>
</evidence>